<dbReference type="PROSITE" id="PS00595">
    <property type="entry name" value="AA_TRANSFER_CLASS_5"/>
    <property type="match status" value="1"/>
</dbReference>
<evidence type="ECO:0000256" key="5">
    <source>
        <dbReference type="ARBA" id="ARBA00022679"/>
    </source>
</evidence>
<dbReference type="InterPro" id="IPR024169">
    <property type="entry name" value="SP_NH2Trfase/AEP_transaminase"/>
</dbReference>
<dbReference type="InterPro" id="IPR015421">
    <property type="entry name" value="PyrdxlP-dep_Trfase_major"/>
</dbReference>
<evidence type="ECO:0000256" key="7">
    <source>
        <dbReference type="PIRNR" id="PIRNR000524"/>
    </source>
</evidence>
<dbReference type="PIRSF" id="PIRSF000524">
    <property type="entry name" value="SPT"/>
    <property type="match status" value="1"/>
</dbReference>
<name>A0AAN9VCP7_9ORTH</name>
<organism evidence="13 14">
    <name type="scientific">Gryllus longicercus</name>
    <dbReference type="NCBI Taxonomy" id="2509291"/>
    <lineage>
        <taxon>Eukaryota</taxon>
        <taxon>Metazoa</taxon>
        <taxon>Ecdysozoa</taxon>
        <taxon>Arthropoda</taxon>
        <taxon>Hexapoda</taxon>
        <taxon>Insecta</taxon>
        <taxon>Pterygota</taxon>
        <taxon>Neoptera</taxon>
        <taxon>Polyneoptera</taxon>
        <taxon>Orthoptera</taxon>
        <taxon>Ensifera</taxon>
        <taxon>Gryllidea</taxon>
        <taxon>Grylloidea</taxon>
        <taxon>Gryllidae</taxon>
        <taxon>Gryllinae</taxon>
        <taxon>Gryllus</taxon>
    </lineage>
</organism>
<dbReference type="CDD" id="cd06451">
    <property type="entry name" value="AGAT_like"/>
    <property type="match status" value="1"/>
</dbReference>
<dbReference type="FunFam" id="3.90.1150.10:FF:000039">
    <property type="entry name" value="Serine--pyruvate aminotransferase"/>
    <property type="match status" value="1"/>
</dbReference>
<dbReference type="Pfam" id="PF00266">
    <property type="entry name" value="Aminotran_5"/>
    <property type="match status" value="1"/>
</dbReference>
<dbReference type="GO" id="GO:0019265">
    <property type="term" value="P:glycine biosynthetic process, by transamination of glyoxylate"/>
    <property type="evidence" value="ECO:0007669"/>
    <property type="project" value="TreeGrafter"/>
</dbReference>
<dbReference type="AlphaFoldDB" id="A0AAN9VCP7"/>
<reference evidence="13 14" key="1">
    <citation type="submission" date="2024-03" db="EMBL/GenBank/DDBJ databases">
        <title>The genome assembly and annotation of the cricket Gryllus longicercus Weissman &amp; Gray.</title>
        <authorList>
            <person name="Szrajer S."/>
            <person name="Gray D."/>
            <person name="Ylla G."/>
        </authorList>
    </citation>
    <scope>NUCLEOTIDE SEQUENCE [LARGE SCALE GENOMIC DNA]</scope>
    <source>
        <strain evidence="13">DAG 2021-001</strain>
        <tissue evidence="13">Whole body minus gut</tissue>
    </source>
</reference>
<accession>A0AAN9VCP7</accession>
<dbReference type="GO" id="GO:0008453">
    <property type="term" value="F:alanine-glyoxylate transaminase activity"/>
    <property type="evidence" value="ECO:0007669"/>
    <property type="project" value="UniProtKB-EC"/>
</dbReference>
<evidence type="ECO:0000256" key="10">
    <source>
        <dbReference type="RuleBase" id="RU004075"/>
    </source>
</evidence>
<gene>
    <name evidence="13" type="ORF">R5R35_011040</name>
</gene>
<evidence type="ECO:0000313" key="14">
    <source>
        <dbReference type="Proteomes" id="UP001378592"/>
    </source>
</evidence>
<dbReference type="GO" id="GO:0004760">
    <property type="term" value="F:L-serine-pyruvate transaminase activity"/>
    <property type="evidence" value="ECO:0007669"/>
    <property type="project" value="TreeGrafter"/>
</dbReference>
<evidence type="ECO:0000256" key="6">
    <source>
        <dbReference type="ARBA" id="ARBA00022898"/>
    </source>
</evidence>
<evidence type="ECO:0000256" key="2">
    <source>
        <dbReference type="ARBA" id="ARBA00001933"/>
    </source>
</evidence>
<keyword evidence="6 7" id="KW-0663">Pyridoxal phosphate</keyword>
<evidence type="ECO:0000256" key="8">
    <source>
        <dbReference type="PIRSR" id="PIRSR000524-1"/>
    </source>
</evidence>
<dbReference type="Gene3D" id="3.90.1150.10">
    <property type="entry name" value="Aspartate Aminotransferase, domain 1"/>
    <property type="match status" value="1"/>
</dbReference>
<evidence type="ECO:0000256" key="1">
    <source>
        <dbReference type="ARBA" id="ARBA00001781"/>
    </source>
</evidence>
<evidence type="ECO:0000313" key="13">
    <source>
        <dbReference type="EMBL" id="KAK7792491.1"/>
    </source>
</evidence>
<dbReference type="InterPro" id="IPR015422">
    <property type="entry name" value="PyrdxlP-dep_Trfase_small"/>
</dbReference>
<dbReference type="EC" id="2.6.1.44" evidence="7"/>
<dbReference type="InterPro" id="IPR000192">
    <property type="entry name" value="Aminotrans_V_dom"/>
</dbReference>
<evidence type="ECO:0000256" key="4">
    <source>
        <dbReference type="ARBA" id="ARBA00022576"/>
    </source>
</evidence>
<evidence type="ECO:0000256" key="3">
    <source>
        <dbReference type="ARBA" id="ARBA00009236"/>
    </source>
</evidence>
<keyword evidence="14" id="KW-1185">Reference proteome</keyword>
<protein>
    <recommendedName>
        <fullName evidence="7">Alanine--glyoxylate aminotransferase</fullName>
        <ecNumber evidence="7">2.6.1.44</ecNumber>
    </recommendedName>
</protein>
<dbReference type="InterPro" id="IPR020578">
    <property type="entry name" value="Aminotrans_V_PyrdxlP_BS"/>
</dbReference>
<comment type="cofactor">
    <cofactor evidence="2 7 9 11">
        <name>pyridoxal 5'-phosphate</name>
        <dbReference type="ChEBI" id="CHEBI:597326"/>
    </cofactor>
</comment>
<comment type="similarity">
    <text evidence="3 7 10">Belongs to the class-V pyridoxal-phosphate-dependent aminotransferase family.</text>
</comment>
<dbReference type="EMBL" id="JAZDUA010000445">
    <property type="protein sequence ID" value="KAK7792491.1"/>
    <property type="molecule type" value="Genomic_DNA"/>
</dbReference>
<evidence type="ECO:0000256" key="9">
    <source>
        <dbReference type="PIRSR" id="PIRSR000524-50"/>
    </source>
</evidence>
<dbReference type="SUPFAM" id="SSF53383">
    <property type="entry name" value="PLP-dependent transferases"/>
    <property type="match status" value="1"/>
</dbReference>
<keyword evidence="4" id="KW-0032">Aminotransferase</keyword>
<dbReference type="InterPro" id="IPR015424">
    <property type="entry name" value="PyrdxlP-dep_Trfase"/>
</dbReference>
<feature type="domain" description="Aminotransferase class V" evidence="12">
    <location>
        <begin position="44"/>
        <end position="364"/>
    </location>
</feature>
<dbReference type="Gene3D" id="3.40.640.10">
    <property type="entry name" value="Type I PLP-dependent aspartate aminotransferase-like (Major domain)"/>
    <property type="match status" value="1"/>
</dbReference>
<dbReference type="PANTHER" id="PTHR21152">
    <property type="entry name" value="AMINOTRANSFERASE CLASS V"/>
    <property type="match status" value="1"/>
</dbReference>
<proteinExistence type="inferred from homology"/>
<dbReference type="GO" id="GO:0005777">
    <property type="term" value="C:peroxisome"/>
    <property type="evidence" value="ECO:0007669"/>
    <property type="project" value="TreeGrafter"/>
</dbReference>
<comment type="catalytic activity">
    <reaction evidence="1 7">
        <text>glyoxylate + L-alanine = glycine + pyruvate</text>
        <dbReference type="Rhea" id="RHEA:24248"/>
        <dbReference type="ChEBI" id="CHEBI:15361"/>
        <dbReference type="ChEBI" id="CHEBI:36655"/>
        <dbReference type="ChEBI" id="CHEBI:57305"/>
        <dbReference type="ChEBI" id="CHEBI:57972"/>
        <dbReference type="EC" id="2.6.1.44"/>
    </reaction>
</comment>
<dbReference type="PANTHER" id="PTHR21152:SF40">
    <property type="entry name" value="ALANINE--GLYOXYLATE AMINOTRANSFERASE"/>
    <property type="match status" value="1"/>
</dbReference>
<keyword evidence="5" id="KW-0808">Transferase</keyword>
<dbReference type="Proteomes" id="UP001378592">
    <property type="component" value="Unassembled WGS sequence"/>
</dbReference>
<evidence type="ECO:0000259" key="12">
    <source>
        <dbReference type="Pfam" id="PF00266"/>
    </source>
</evidence>
<sequence length="391" mass="43122">MDITLKPPNSLSRPLFVPKKLLMGPGPTNSSPRVLKAMGLPILGHMHEECINVMDEIKEGLQFVFQTKNPVTLAISSSGHGGMEAAMCNLIEPGDTVLIAVNGIWGERASDIAHRYGAKVEILKKSPGKTFTVDELEKSIIKYKPILFFLTQGESSTGVYQALDGFGEICRRNNCLFVVDTVASLGAVPVFTDLWKIDIVYSGSQKVLGAPPGLAPISFSSQALNKVYARKSPISVFYWDITKLGNYWGCFGEARMYHHTISCSLLYGLREGLAELVEEGLPNSWKRHKDCANRLYEGINKIGLKLYVENENCRLPTVTTIRSPPEINTKHVSKYAMERYNVEISGGLGPSAGLVMRIGLMGYNANFSNVDTVLDVLQEAMEYAKHNKSKL</sequence>
<feature type="modified residue" description="N6-(pyridoxal phosphate)lysine" evidence="9">
    <location>
        <position position="206"/>
    </location>
</feature>
<comment type="caution">
    <text evidence="13">The sequence shown here is derived from an EMBL/GenBank/DDBJ whole genome shotgun (WGS) entry which is preliminary data.</text>
</comment>
<evidence type="ECO:0000256" key="11">
    <source>
        <dbReference type="RuleBase" id="RU004504"/>
    </source>
</evidence>
<feature type="binding site" evidence="8">
    <location>
        <position position="357"/>
    </location>
    <ligand>
        <name>substrate</name>
    </ligand>
</feature>
<dbReference type="FunFam" id="3.40.640.10:FF:000027">
    <property type="entry name" value="Serine--pyruvate aminotransferase, mitochondrial"/>
    <property type="match status" value="1"/>
</dbReference>
<dbReference type="GO" id="GO:0009436">
    <property type="term" value="P:glyoxylate catabolic process"/>
    <property type="evidence" value="ECO:0007669"/>
    <property type="project" value="UniProtKB-ARBA"/>
</dbReference>